<feature type="compositionally biased region" description="Polar residues" evidence="1">
    <location>
        <begin position="226"/>
        <end position="237"/>
    </location>
</feature>
<dbReference type="PANTHER" id="PTHR23225">
    <property type="entry name" value="ZINC FINGER PROTEIN"/>
    <property type="match status" value="1"/>
</dbReference>
<gene>
    <name evidence="2" type="ORF">K505DRAFT_101831</name>
</gene>
<feature type="region of interest" description="Disordered" evidence="1">
    <location>
        <begin position="506"/>
        <end position="531"/>
    </location>
</feature>
<feature type="region of interest" description="Disordered" evidence="1">
    <location>
        <begin position="110"/>
        <end position="171"/>
    </location>
</feature>
<evidence type="ECO:0008006" key="4">
    <source>
        <dbReference type="Google" id="ProtNLM"/>
    </source>
</evidence>
<accession>A0A6A6WY67</accession>
<dbReference type="GO" id="GO:0003700">
    <property type="term" value="F:DNA-binding transcription factor activity"/>
    <property type="evidence" value="ECO:0007669"/>
    <property type="project" value="InterPro"/>
</dbReference>
<feature type="compositionally biased region" description="Acidic residues" evidence="1">
    <location>
        <begin position="189"/>
        <end position="200"/>
    </location>
</feature>
<dbReference type="InterPro" id="IPR039970">
    <property type="entry name" value="TF_Grauzone"/>
</dbReference>
<keyword evidence="3" id="KW-1185">Reference proteome</keyword>
<reference evidence="2" key="1">
    <citation type="journal article" date="2020" name="Stud. Mycol.">
        <title>101 Dothideomycetes genomes: a test case for predicting lifestyles and emergence of pathogens.</title>
        <authorList>
            <person name="Haridas S."/>
            <person name="Albert R."/>
            <person name="Binder M."/>
            <person name="Bloem J."/>
            <person name="Labutti K."/>
            <person name="Salamov A."/>
            <person name="Andreopoulos B."/>
            <person name="Baker S."/>
            <person name="Barry K."/>
            <person name="Bills G."/>
            <person name="Bluhm B."/>
            <person name="Cannon C."/>
            <person name="Castanera R."/>
            <person name="Culley D."/>
            <person name="Daum C."/>
            <person name="Ezra D."/>
            <person name="Gonzalez J."/>
            <person name="Henrissat B."/>
            <person name="Kuo A."/>
            <person name="Liang C."/>
            <person name="Lipzen A."/>
            <person name="Lutzoni F."/>
            <person name="Magnuson J."/>
            <person name="Mondo S."/>
            <person name="Nolan M."/>
            <person name="Ohm R."/>
            <person name="Pangilinan J."/>
            <person name="Park H.-J."/>
            <person name="Ramirez L."/>
            <person name="Alfaro M."/>
            <person name="Sun H."/>
            <person name="Tritt A."/>
            <person name="Yoshinaga Y."/>
            <person name="Zwiers L.-H."/>
            <person name="Turgeon B."/>
            <person name="Goodwin S."/>
            <person name="Spatafora J."/>
            <person name="Crous P."/>
            <person name="Grigoriev I."/>
        </authorList>
    </citation>
    <scope>NUCLEOTIDE SEQUENCE</scope>
    <source>
        <strain evidence="2">CBS 109.77</strain>
    </source>
</reference>
<evidence type="ECO:0000256" key="1">
    <source>
        <dbReference type="SAM" id="MobiDB-lite"/>
    </source>
</evidence>
<feature type="region of interest" description="Disordered" evidence="1">
    <location>
        <begin position="186"/>
        <end position="207"/>
    </location>
</feature>
<sequence>MTVYQYNDIPQIPTYPDELSFEVWGNMNVYRQASVRTGNVMAGDFDYNDVGDNRVFSMQPMQRFLYDPSPLTDGLLHAKLDRGMLLPTPHLRQYDQVWPSVDCFTYSSRNGSPDRTSVSGNSSHAPYNELRSPHPYQTAPYGSPGDFSQSGLPYPSAEHFDEGRYPSELPSAGGIISLREIEYHQEAETTVEEQEPEPEPVDQKPELECDPASVYTKVETIPDNYQTFSGSRISSSPRDAESVQPMSLSDEEASDSDYKPMKSKRRRSSATSNGSGRQNQRRRRRKSSTASTLSSPSRVTKRTRGSNASSTALKPAHNHSSADTESPRPFPCPLAAYGCQSKFVSKNEWKRHVSTQHIKCGYWRCDLCATDVDANDDSTTYHNDFNRKDLFTQHLRRMHAAPAHQVPSASRNPRNMPYVVTEDNITQHQQRCYQTLREAPPQSACLFCEKEFSGPMSWEERMEHVGKHLEKERKGDGVSLDPKNWNRDEVLERWLVDQGLIEVESGEWKIGDGKPKSQGRVEDEQDVQDEE</sequence>
<organism evidence="2 3">
    <name type="scientific">Melanomma pulvis-pyrius CBS 109.77</name>
    <dbReference type="NCBI Taxonomy" id="1314802"/>
    <lineage>
        <taxon>Eukaryota</taxon>
        <taxon>Fungi</taxon>
        <taxon>Dikarya</taxon>
        <taxon>Ascomycota</taxon>
        <taxon>Pezizomycotina</taxon>
        <taxon>Dothideomycetes</taxon>
        <taxon>Pleosporomycetidae</taxon>
        <taxon>Pleosporales</taxon>
        <taxon>Melanommataceae</taxon>
        <taxon>Melanomma</taxon>
    </lineage>
</organism>
<protein>
    <recommendedName>
        <fullName evidence="4">C2H2-type domain-containing protein</fullName>
    </recommendedName>
</protein>
<feature type="region of interest" description="Disordered" evidence="1">
    <location>
        <begin position="226"/>
        <end position="327"/>
    </location>
</feature>
<dbReference type="PANTHER" id="PTHR23225:SF2">
    <property type="entry name" value="AT09679P-RELATED"/>
    <property type="match status" value="1"/>
</dbReference>
<feature type="compositionally biased region" description="Polar residues" evidence="1">
    <location>
        <begin position="110"/>
        <end position="125"/>
    </location>
</feature>
<feature type="compositionally biased region" description="Polar residues" evidence="1">
    <location>
        <begin position="305"/>
        <end position="319"/>
    </location>
</feature>
<evidence type="ECO:0000313" key="2">
    <source>
        <dbReference type="EMBL" id="KAF2788833.1"/>
    </source>
</evidence>
<feature type="compositionally biased region" description="Basic and acidic residues" evidence="1">
    <location>
        <begin position="506"/>
        <end position="522"/>
    </location>
</feature>
<dbReference type="Proteomes" id="UP000799757">
    <property type="component" value="Unassembled WGS sequence"/>
</dbReference>
<dbReference type="Gene3D" id="3.30.160.60">
    <property type="entry name" value="Classic Zinc Finger"/>
    <property type="match status" value="1"/>
</dbReference>
<feature type="compositionally biased region" description="Low complexity" evidence="1">
    <location>
        <begin position="288"/>
        <end position="298"/>
    </location>
</feature>
<dbReference type="EMBL" id="MU002183">
    <property type="protein sequence ID" value="KAF2788833.1"/>
    <property type="molecule type" value="Genomic_DNA"/>
</dbReference>
<name>A0A6A6WY67_9PLEO</name>
<evidence type="ECO:0000313" key="3">
    <source>
        <dbReference type="Proteomes" id="UP000799757"/>
    </source>
</evidence>
<dbReference type="OrthoDB" id="5388486at2759"/>
<dbReference type="AlphaFoldDB" id="A0A6A6WY67"/>
<proteinExistence type="predicted"/>